<reference evidence="14 15" key="1">
    <citation type="submission" date="2020-04" db="EMBL/GenBank/DDBJ databases">
        <title>Usitatibacter rugosus gen. nov., sp. nov. and Usitatibacter palustris sp. nov., novel members of Usitatibacteraceae fam. nov. within the order Nitrosomonadales isolated from soil.</title>
        <authorList>
            <person name="Huber K.J."/>
            <person name="Neumann-Schaal M."/>
            <person name="Geppert A."/>
            <person name="Luckner M."/>
            <person name="Wanner G."/>
            <person name="Overmann J."/>
        </authorList>
    </citation>
    <scope>NUCLEOTIDE SEQUENCE [LARGE SCALE GENOMIC DNA]</scope>
    <source>
        <strain evidence="14 15">0125_3</strain>
    </source>
</reference>
<dbReference type="GO" id="GO:0005829">
    <property type="term" value="C:cytosol"/>
    <property type="evidence" value="ECO:0007669"/>
    <property type="project" value="TreeGrafter"/>
</dbReference>
<protein>
    <recommendedName>
        <fullName evidence="8 10">Protein GrpE</fullName>
    </recommendedName>
    <alternativeName>
        <fullName evidence="9 10">HSP-70 cofactor</fullName>
    </alternativeName>
</protein>
<gene>
    <name evidence="10 14" type="primary">grpE</name>
    <name evidence="14" type="ORF">DSM104443_01601</name>
</gene>
<dbReference type="GO" id="GO:0006457">
    <property type="term" value="P:protein folding"/>
    <property type="evidence" value="ECO:0007669"/>
    <property type="project" value="InterPro"/>
</dbReference>
<feature type="region of interest" description="Disordered" evidence="13">
    <location>
        <begin position="1"/>
        <end position="28"/>
    </location>
</feature>
<evidence type="ECO:0000256" key="8">
    <source>
        <dbReference type="ARBA" id="ARBA00072274"/>
    </source>
</evidence>
<dbReference type="NCBIfam" id="NF010738">
    <property type="entry name" value="PRK14140.1"/>
    <property type="match status" value="1"/>
</dbReference>
<evidence type="ECO:0000256" key="6">
    <source>
        <dbReference type="ARBA" id="ARBA00023186"/>
    </source>
</evidence>
<dbReference type="Gene3D" id="2.30.22.10">
    <property type="entry name" value="Head domain of nucleotide exchange factor GrpE"/>
    <property type="match status" value="1"/>
</dbReference>
<evidence type="ECO:0000313" key="15">
    <source>
        <dbReference type="Proteomes" id="UP000501534"/>
    </source>
</evidence>
<dbReference type="GO" id="GO:0000774">
    <property type="term" value="F:adenyl-nucleotide exchange factor activity"/>
    <property type="evidence" value="ECO:0007669"/>
    <property type="project" value="InterPro"/>
</dbReference>
<evidence type="ECO:0000256" key="10">
    <source>
        <dbReference type="HAMAP-Rule" id="MF_01151"/>
    </source>
</evidence>
<evidence type="ECO:0000256" key="2">
    <source>
        <dbReference type="ARBA" id="ARBA00009054"/>
    </source>
</evidence>
<evidence type="ECO:0000256" key="4">
    <source>
        <dbReference type="ARBA" id="ARBA00022490"/>
    </source>
</evidence>
<name>A0A6M4GYE7_9PROT</name>
<dbReference type="PANTHER" id="PTHR21237">
    <property type="entry name" value="GRPE PROTEIN"/>
    <property type="match status" value="1"/>
</dbReference>
<keyword evidence="15" id="KW-1185">Reference proteome</keyword>
<keyword evidence="6 10" id="KW-0143">Chaperone</keyword>
<dbReference type="SUPFAM" id="SSF58014">
    <property type="entry name" value="Coiled-coil domain of nucleotide exchange factor GrpE"/>
    <property type="match status" value="1"/>
</dbReference>
<comment type="function">
    <text evidence="7 10 11">Participates actively in the response to hyperosmotic and heat shock by preventing the aggregation of stress-denatured proteins, in association with DnaK and GrpE. It is the nucleotide exchange factor for DnaK and may function as a thermosensor. Unfolded proteins bind initially to DnaJ; upon interaction with the DnaJ-bound protein, DnaK hydrolyzes its bound ATP, resulting in the formation of a stable complex. GrpE releases ADP from DnaK; ATP binding to DnaK triggers the release of the substrate protein, thus completing the reaction cycle. Several rounds of ATP-dependent interactions between DnaJ, DnaK and GrpE are required for fully efficient folding.</text>
</comment>
<proteinExistence type="inferred from homology"/>
<dbReference type="NCBIfam" id="NF010737">
    <property type="entry name" value="PRK14139.1"/>
    <property type="match status" value="1"/>
</dbReference>
<dbReference type="NCBIfam" id="NF010748">
    <property type="entry name" value="PRK14150.1"/>
    <property type="match status" value="1"/>
</dbReference>
<dbReference type="Proteomes" id="UP000501534">
    <property type="component" value="Chromosome"/>
</dbReference>
<comment type="similarity">
    <text evidence="2 10 12">Belongs to the GrpE family.</text>
</comment>
<dbReference type="GO" id="GO:0051082">
    <property type="term" value="F:unfolded protein binding"/>
    <property type="evidence" value="ECO:0007669"/>
    <property type="project" value="TreeGrafter"/>
</dbReference>
<dbReference type="CDD" id="cd00446">
    <property type="entry name" value="GrpE"/>
    <property type="match status" value="1"/>
</dbReference>
<evidence type="ECO:0000256" key="12">
    <source>
        <dbReference type="RuleBase" id="RU004478"/>
    </source>
</evidence>
<evidence type="ECO:0000256" key="3">
    <source>
        <dbReference type="ARBA" id="ARBA00011738"/>
    </source>
</evidence>
<sequence>MGVNEFPAGGGTEPMPGEGAEGAPQSDSRIAELEARVAVLAAESEKHREEWLRAKAETENVRRRGAEDVSKAHKFGIESFAAGLLGVKDSLDMALAVDAPTVESIKSGVELTARQLEAVFEKYALKPIAPAAGDKFDPHVHQAISQVESDLPANTVAAVLQKGFTLHDRVLRPALVTVAKPVEKNAE</sequence>
<dbReference type="EMBL" id="CP053069">
    <property type="protein sequence ID" value="QJR10537.1"/>
    <property type="molecule type" value="Genomic_DNA"/>
</dbReference>
<dbReference type="PANTHER" id="PTHR21237:SF23">
    <property type="entry name" value="GRPE PROTEIN HOMOLOG, MITOCHONDRIAL"/>
    <property type="match status" value="1"/>
</dbReference>
<dbReference type="InterPro" id="IPR013805">
    <property type="entry name" value="GrpE_CC"/>
</dbReference>
<dbReference type="HAMAP" id="MF_01151">
    <property type="entry name" value="GrpE"/>
    <property type="match status" value="1"/>
</dbReference>
<dbReference type="KEGG" id="uru:DSM104443_01601"/>
<keyword evidence="5 10" id="KW-0346">Stress response</keyword>
<evidence type="ECO:0000256" key="7">
    <source>
        <dbReference type="ARBA" id="ARBA00053401"/>
    </source>
</evidence>
<dbReference type="InterPro" id="IPR000740">
    <property type="entry name" value="GrpE"/>
</dbReference>
<evidence type="ECO:0000256" key="11">
    <source>
        <dbReference type="RuleBase" id="RU000639"/>
    </source>
</evidence>
<comment type="subunit">
    <text evidence="3 10">Homodimer.</text>
</comment>
<dbReference type="PRINTS" id="PR00773">
    <property type="entry name" value="GRPEPROTEIN"/>
</dbReference>
<dbReference type="Pfam" id="PF01025">
    <property type="entry name" value="GrpE"/>
    <property type="match status" value="1"/>
</dbReference>
<dbReference type="FunFam" id="2.30.22.10:FF:000001">
    <property type="entry name" value="Protein GrpE"/>
    <property type="match status" value="1"/>
</dbReference>
<dbReference type="GO" id="GO:0042803">
    <property type="term" value="F:protein homodimerization activity"/>
    <property type="evidence" value="ECO:0007669"/>
    <property type="project" value="InterPro"/>
</dbReference>
<evidence type="ECO:0000256" key="9">
    <source>
        <dbReference type="ARBA" id="ARBA00076414"/>
    </source>
</evidence>
<evidence type="ECO:0000256" key="13">
    <source>
        <dbReference type="SAM" id="MobiDB-lite"/>
    </source>
</evidence>
<dbReference type="AlphaFoldDB" id="A0A6M4GYE7"/>
<dbReference type="Gene3D" id="3.90.20.20">
    <property type="match status" value="1"/>
</dbReference>
<comment type="subcellular location">
    <subcellularLocation>
        <location evidence="1 10">Cytoplasm</location>
    </subcellularLocation>
</comment>
<accession>A0A6M4GYE7</accession>
<evidence type="ECO:0000256" key="1">
    <source>
        <dbReference type="ARBA" id="ARBA00004496"/>
    </source>
</evidence>
<keyword evidence="4 10" id="KW-0963">Cytoplasm</keyword>
<dbReference type="InterPro" id="IPR009012">
    <property type="entry name" value="GrpE_head"/>
</dbReference>
<organism evidence="14 15">
    <name type="scientific">Usitatibacter rugosus</name>
    <dbReference type="NCBI Taxonomy" id="2732067"/>
    <lineage>
        <taxon>Bacteria</taxon>
        <taxon>Pseudomonadati</taxon>
        <taxon>Pseudomonadota</taxon>
        <taxon>Betaproteobacteria</taxon>
        <taxon>Nitrosomonadales</taxon>
        <taxon>Usitatibacteraceae</taxon>
        <taxon>Usitatibacter</taxon>
    </lineage>
</organism>
<dbReference type="SUPFAM" id="SSF51064">
    <property type="entry name" value="Head domain of nucleotide exchange factor GrpE"/>
    <property type="match status" value="1"/>
</dbReference>
<dbReference type="PROSITE" id="PS01071">
    <property type="entry name" value="GRPE"/>
    <property type="match status" value="1"/>
</dbReference>
<evidence type="ECO:0000313" key="14">
    <source>
        <dbReference type="EMBL" id="QJR10537.1"/>
    </source>
</evidence>
<evidence type="ECO:0000256" key="5">
    <source>
        <dbReference type="ARBA" id="ARBA00023016"/>
    </source>
</evidence>
<dbReference type="GO" id="GO:0051087">
    <property type="term" value="F:protein-folding chaperone binding"/>
    <property type="evidence" value="ECO:0007669"/>
    <property type="project" value="InterPro"/>
</dbReference>